<evidence type="ECO:0000313" key="1">
    <source>
        <dbReference type="EMBL" id="OHA77085.1"/>
    </source>
</evidence>
<protein>
    <submittedName>
        <fullName evidence="1">Uncharacterized protein</fullName>
    </submittedName>
</protein>
<dbReference type="AlphaFoldDB" id="A0A1G2RW81"/>
<reference evidence="1 2" key="1">
    <citation type="journal article" date="2016" name="Nat. Commun.">
        <title>Thousands of microbial genomes shed light on interconnected biogeochemical processes in an aquifer system.</title>
        <authorList>
            <person name="Anantharaman K."/>
            <person name="Brown C.T."/>
            <person name="Hug L.A."/>
            <person name="Sharon I."/>
            <person name="Castelle C.J."/>
            <person name="Probst A.J."/>
            <person name="Thomas B.C."/>
            <person name="Singh A."/>
            <person name="Wilkins M.J."/>
            <person name="Karaoz U."/>
            <person name="Brodie E.L."/>
            <person name="Williams K.H."/>
            <person name="Hubbard S.S."/>
            <person name="Banfield J.F."/>
        </authorList>
    </citation>
    <scope>NUCLEOTIDE SEQUENCE [LARGE SCALE GENOMIC DNA]</scope>
</reference>
<organism evidence="1 2">
    <name type="scientific">Candidatus Wildermuthbacteria bacterium RIFCSPLOWO2_02_FULL_47_9c</name>
    <dbReference type="NCBI Taxonomy" id="1802466"/>
    <lineage>
        <taxon>Bacteria</taxon>
        <taxon>Candidatus Wildermuthiibacteriota</taxon>
    </lineage>
</organism>
<accession>A0A1G2RW81</accession>
<comment type="caution">
    <text evidence="1">The sequence shown here is derived from an EMBL/GenBank/DDBJ whole genome shotgun (WGS) entry which is preliminary data.</text>
</comment>
<dbReference type="EMBL" id="MHUL01000016">
    <property type="protein sequence ID" value="OHA77085.1"/>
    <property type="molecule type" value="Genomic_DNA"/>
</dbReference>
<name>A0A1G2RW81_9BACT</name>
<gene>
    <name evidence="1" type="ORF">A3J30_02065</name>
</gene>
<sequence>MKKQLLISIFLGGMFGLALLGHSVFAVFQTPTAVPPGANVATPINVSSVAQDKAGVLRVTGFRSFADAIFDTNVNITGKLTALGGVDPPYVSFSAETRETIRNFAKDVQEHEEAMLFWNGETRRMEAYVIGEDAFYTITGDLIEE</sequence>
<proteinExistence type="predicted"/>
<dbReference type="Proteomes" id="UP000178222">
    <property type="component" value="Unassembled WGS sequence"/>
</dbReference>
<evidence type="ECO:0000313" key="2">
    <source>
        <dbReference type="Proteomes" id="UP000178222"/>
    </source>
</evidence>